<gene>
    <name evidence="1" type="ORF">E6C27_scaffold34G001060</name>
</gene>
<comment type="caution">
    <text evidence="1">The sequence shown here is derived from an EMBL/GenBank/DDBJ whole genome shotgun (WGS) entry which is preliminary data.</text>
</comment>
<dbReference type="OrthoDB" id="1742010at2759"/>
<dbReference type="EMBL" id="SSTE01023063">
    <property type="protein sequence ID" value="KAA0025841.1"/>
    <property type="molecule type" value="Genomic_DNA"/>
</dbReference>
<protein>
    <submittedName>
        <fullName evidence="1">Phototropin-1</fullName>
    </submittedName>
</protein>
<evidence type="ECO:0000313" key="2">
    <source>
        <dbReference type="Proteomes" id="UP000321393"/>
    </source>
</evidence>
<dbReference type="STRING" id="1194695.A0A5A7SNK8"/>
<dbReference type="Proteomes" id="UP000321393">
    <property type="component" value="Unassembled WGS sequence"/>
</dbReference>
<organism evidence="1 2">
    <name type="scientific">Cucumis melo var. makuwa</name>
    <name type="common">Oriental melon</name>
    <dbReference type="NCBI Taxonomy" id="1194695"/>
    <lineage>
        <taxon>Eukaryota</taxon>
        <taxon>Viridiplantae</taxon>
        <taxon>Streptophyta</taxon>
        <taxon>Embryophyta</taxon>
        <taxon>Tracheophyta</taxon>
        <taxon>Spermatophyta</taxon>
        <taxon>Magnoliopsida</taxon>
        <taxon>eudicotyledons</taxon>
        <taxon>Gunneridae</taxon>
        <taxon>Pentapetalae</taxon>
        <taxon>rosids</taxon>
        <taxon>fabids</taxon>
        <taxon>Cucurbitales</taxon>
        <taxon>Cucurbitaceae</taxon>
        <taxon>Benincaseae</taxon>
        <taxon>Cucumis</taxon>
    </lineage>
</organism>
<dbReference type="Gene3D" id="3.30.200.20">
    <property type="entry name" value="Phosphorylase Kinase, domain 1"/>
    <property type="match status" value="1"/>
</dbReference>
<sequence>MLSSSVVQILGNGKKIELEDFKSVKPLGFGDTGKLCGIDQYVAMKAMDKGVMLNRNKMDIEVTAPFDGAFDFMDLCYDIGFYFERNMLFMLDKLIAST</sequence>
<reference evidence="1 2" key="1">
    <citation type="submission" date="2019-08" db="EMBL/GenBank/DDBJ databases">
        <title>Draft genome sequences of two oriental melons (Cucumis melo L. var makuwa).</title>
        <authorList>
            <person name="Kwon S.-Y."/>
        </authorList>
    </citation>
    <scope>NUCLEOTIDE SEQUENCE [LARGE SCALE GENOMIC DNA]</scope>
    <source>
        <strain evidence="2">cv. SW 3</strain>
        <tissue evidence="1">Leaf</tissue>
    </source>
</reference>
<evidence type="ECO:0000313" key="1">
    <source>
        <dbReference type="EMBL" id="KAA0025841.1"/>
    </source>
</evidence>
<proteinExistence type="predicted"/>
<dbReference type="AlphaFoldDB" id="A0A5A7SNK8"/>
<name>A0A5A7SNK8_CUCMM</name>
<accession>A0A5A7SNK8</accession>